<organism evidence="3 4">
    <name type="scientific">Streptomyces ruber</name>
    <dbReference type="NCBI Taxonomy" id="83378"/>
    <lineage>
        <taxon>Bacteria</taxon>
        <taxon>Bacillati</taxon>
        <taxon>Actinomycetota</taxon>
        <taxon>Actinomycetes</taxon>
        <taxon>Kitasatosporales</taxon>
        <taxon>Streptomycetaceae</taxon>
        <taxon>Streptomyces</taxon>
    </lineage>
</organism>
<dbReference type="InterPro" id="IPR027417">
    <property type="entry name" value="P-loop_NTPase"/>
</dbReference>
<keyword evidence="4" id="KW-1185">Reference proteome</keyword>
<dbReference type="EMBL" id="BMQK01000008">
    <property type="protein sequence ID" value="GGQ65113.1"/>
    <property type="molecule type" value="Genomic_DNA"/>
</dbReference>
<reference evidence="3" key="2">
    <citation type="submission" date="2020-09" db="EMBL/GenBank/DDBJ databases">
        <authorList>
            <person name="Sun Q."/>
            <person name="Ohkuma M."/>
        </authorList>
    </citation>
    <scope>NUCLEOTIDE SEQUENCE</scope>
    <source>
        <strain evidence="3">JCM 3131</strain>
    </source>
</reference>
<keyword evidence="1" id="KW-1133">Transmembrane helix</keyword>
<evidence type="ECO:0000256" key="1">
    <source>
        <dbReference type="SAM" id="Phobius"/>
    </source>
</evidence>
<dbReference type="SUPFAM" id="SSF52540">
    <property type="entry name" value="P-loop containing nucleoside triphosphate hydrolases"/>
    <property type="match status" value="1"/>
</dbReference>
<name>A0A918BH74_9ACTN</name>
<gene>
    <name evidence="3" type="ORF">GCM10010145_38740</name>
</gene>
<dbReference type="SMART" id="SM00530">
    <property type="entry name" value="HTH_XRE"/>
    <property type="match status" value="1"/>
</dbReference>
<comment type="caution">
    <text evidence="3">The sequence shown here is derived from an EMBL/GenBank/DDBJ whole genome shotgun (WGS) entry which is preliminary data.</text>
</comment>
<dbReference type="InterPro" id="IPR049052">
    <property type="entry name" value="nSTAND1"/>
</dbReference>
<dbReference type="AlphaFoldDB" id="A0A918BH74"/>
<evidence type="ECO:0000313" key="4">
    <source>
        <dbReference type="Proteomes" id="UP000620156"/>
    </source>
</evidence>
<dbReference type="Pfam" id="PF13560">
    <property type="entry name" value="HTH_31"/>
    <property type="match status" value="1"/>
</dbReference>
<evidence type="ECO:0000313" key="3">
    <source>
        <dbReference type="EMBL" id="GGQ65113.1"/>
    </source>
</evidence>
<dbReference type="CDD" id="cd00093">
    <property type="entry name" value="HTH_XRE"/>
    <property type="match status" value="1"/>
</dbReference>
<dbReference type="InterPro" id="IPR001387">
    <property type="entry name" value="Cro/C1-type_HTH"/>
</dbReference>
<feature type="domain" description="HTH cro/C1-type" evidence="2">
    <location>
        <begin position="21"/>
        <end position="77"/>
    </location>
</feature>
<dbReference type="Gene3D" id="3.40.50.300">
    <property type="entry name" value="P-loop containing nucleotide triphosphate hydrolases"/>
    <property type="match status" value="1"/>
</dbReference>
<keyword evidence="1" id="KW-0812">Transmembrane</keyword>
<protein>
    <recommendedName>
        <fullName evidence="2">HTH cro/C1-type domain-containing protein</fullName>
    </recommendedName>
</protein>
<evidence type="ECO:0000259" key="2">
    <source>
        <dbReference type="SMART" id="SM00530"/>
    </source>
</evidence>
<dbReference type="Proteomes" id="UP000620156">
    <property type="component" value="Unassembled WGS sequence"/>
</dbReference>
<reference evidence="3" key="1">
    <citation type="journal article" date="2014" name="Int. J. Syst. Evol. Microbiol.">
        <title>Complete genome sequence of Corynebacterium casei LMG S-19264T (=DSM 44701T), isolated from a smear-ripened cheese.</title>
        <authorList>
            <consortium name="US DOE Joint Genome Institute (JGI-PGF)"/>
            <person name="Walter F."/>
            <person name="Albersmeier A."/>
            <person name="Kalinowski J."/>
            <person name="Ruckert C."/>
        </authorList>
    </citation>
    <scope>NUCLEOTIDE SEQUENCE</scope>
    <source>
        <strain evidence="3">JCM 3131</strain>
    </source>
</reference>
<sequence length="544" mass="59777">MGRSEKPLDPAAGPIQRFAYDLRALRREAGSPTYREMARRAGYSGPTLSSAAAGERLPSLPVALAYVSACGGQGEPWERRWRELTALLAGRPVAHAEDEPAPYRGLSRFEPEDGALFFGREQLVDDLVGLVREHRFVALVGASGSGKSSLLRAGLVPALRGPDAGDGRPAAIRICTPGEDPLPAHGALLRPAEGDGDTVLVVDQFEEVFTLCQDPARRAEFLDALLRPGADAAASRLRVVIAVRADFYGRCAEHHGLVEALNTASLLVGPMTPEQVREAIVGPARAGRLVVERALTTRMVADVAQEPGALPLMSHALLELWHRRRARTLTLDAYEAFGGVQGAVAHTAEEVFAGFTEAQTRIARAMLLRLITPGEEAPDTRRPAGRAELVHSADAEAVLEALVRARLLTVDGSGVDLTHEALITAWPRLRNWVETDRERLRLQRRLTESAREWEQLGRDPDALYRGARLLTVRDAFLTADGPSADLTPLEREFLTESLRSGRFVRPVLIPLRRFVRSRWWLVFRLALLCSAVIWTVWFLNRDHP</sequence>
<accession>A0A918BH74</accession>
<proteinExistence type="predicted"/>
<feature type="transmembrane region" description="Helical" evidence="1">
    <location>
        <begin position="519"/>
        <end position="539"/>
    </location>
</feature>
<keyword evidence="1" id="KW-0472">Membrane</keyword>
<dbReference type="Pfam" id="PF20703">
    <property type="entry name" value="nSTAND1"/>
    <property type="match status" value="1"/>
</dbReference>